<evidence type="ECO:0000256" key="5">
    <source>
        <dbReference type="ARBA" id="ARBA00023136"/>
    </source>
</evidence>
<comment type="caution">
    <text evidence="8">The sequence shown here is derived from an EMBL/GenBank/DDBJ whole genome shotgun (WGS) entry which is preliminary data.</text>
</comment>
<organism evidence="8 9">
    <name type="scientific">Paractinoplanes pyxinae</name>
    <dbReference type="NCBI Taxonomy" id="2997416"/>
    <lineage>
        <taxon>Bacteria</taxon>
        <taxon>Bacillati</taxon>
        <taxon>Actinomycetota</taxon>
        <taxon>Actinomycetes</taxon>
        <taxon>Micromonosporales</taxon>
        <taxon>Micromonosporaceae</taxon>
        <taxon>Paractinoplanes</taxon>
    </lineage>
</organism>
<feature type="domain" description="SSD" evidence="7">
    <location>
        <begin position="175"/>
        <end position="317"/>
    </location>
</feature>
<keyword evidence="4 6" id="KW-1133">Transmembrane helix</keyword>
<dbReference type="PANTHER" id="PTHR33406">
    <property type="entry name" value="MEMBRANE PROTEIN MJ1562-RELATED"/>
    <property type="match status" value="1"/>
</dbReference>
<keyword evidence="2" id="KW-1003">Cell membrane</keyword>
<feature type="transmembrane region" description="Helical" evidence="6">
    <location>
        <begin position="490"/>
        <end position="507"/>
    </location>
</feature>
<feature type="transmembrane region" description="Helical" evidence="6">
    <location>
        <begin position="607"/>
        <end position="626"/>
    </location>
</feature>
<reference evidence="8" key="1">
    <citation type="submission" date="2022-11" db="EMBL/GenBank/DDBJ databases">
        <authorList>
            <person name="Somphong A."/>
            <person name="Phongsopitanun W."/>
        </authorList>
    </citation>
    <scope>NUCLEOTIDE SEQUENCE</scope>
    <source>
        <strain evidence="8">Pm04-4</strain>
    </source>
</reference>
<feature type="transmembrane region" description="Helical" evidence="6">
    <location>
        <begin position="294"/>
        <end position="318"/>
    </location>
</feature>
<proteinExistence type="predicted"/>
<evidence type="ECO:0000313" key="9">
    <source>
        <dbReference type="Proteomes" id="UP001151002"/>
    </source>
</evidence>
<evidence type="ECO:0000259" key="7">
    <source>
        <dbReference type="PROSITE" id="PS50156"/>
    </source>
</evidence>
<sequence>MDAVARLVVTHRRWVLLAWLLLAVAGGFAAPKAVAALTYDFSLPGQPGYETNRVIQERFGSGGDALPILLVDRQPSAERAGDLVASVAQALPGASVLSYAGEQALRSSDGQTAVVVVYPRIVPGPEPYVEALPALQSVAAAHQVTVTGKDALAAEGGGDQGADVLVETIFGATGALIVLLLVFGSALALLPLLIAAGSILTTFLLVWGLTGITDISFIVQFLLALIGLGVAIDYALLIVTRWREELGRGADPAEAVHRALATAGRSVFFSGVTVAISLAALIALPVPFLRSVGFTGLLIPVISVLAALTLLPALLLTAGRRLDWPHRRSTDPDSRLWRRVGTAVVRRRWLSAIAATVVLLVLAAPVLTIRLGQPTNASLASAGGDAGDAITRLDSSGIGAGLTTPVDILTADPAGVRAAVAGLPGVASAVVWPGRAGGETLVRAWTTADTSTGEGVEAAAAVRVAAEATGARVGGGPAGEADFVAAVYGNAWWVIGLIVVVTILLLIRALGSIVLPIKALVLNVLSLGAAYGITVWIWQDGHGTELLFDQRAAGAITTWVPIAVFAFLFGLSMDYEVFLLARIREEHDDGHPTDAATVRGLARTGRLVTSAALILFLAFISLAQVPTTEVKILATALALGIIIDATIVRGVLAPALVAALGPANWWTWRRRPGQPLSEPAAASRTK</sequence>
<dbReference type="InterPro" id="IPR000731">
    <property type="entry name" value="SSD"/>
</dbReference>
<dbReference type="SUPFAM" id="SSF82866">
    <property type="entry name" value="Multidrug efflux transporter AcrB transmembrane domain"/>
    <property type="match status" value="2"/>
</dbReference>
<comment type="subcellular location">
    <subcellularLocation>
        <location evidence="1">Cell membrane</location>
        <topology evidence="1">Multi-pass membrane protein</topology>
    </subcellularLocation>
</comment>
<feature type="transmembrane region" description="Helical" evidence="6">
    <location>
        <begin position="632"/>
        <end position="661"/>
    </location>
</feature>
<evidence type="ECO:0000256" key="6">
    <source>
        <dbReference type="SAM" id="Phobius"/>
    </source>
</evidence>
<dbReference type="Proteomes" id="UP001151002">
    <property type="component" value="Unassembled WGS sequence"/>
</dbReference>
<dbReference type="RefSeq" id="WP_267569794.1">
    <property type="nucleotide sequence ID" value="NZ_JAPNTZ010000024.1"/>
</dbReference>
<dbReference type="InterPro" id="IPR004869">
    <property type="entry name" value="MMPL_dom"/>
</dbReference>
<feature type="transmembrane region" description="Helical" evidence="6">
    <location>
        <begin position="349"/>
        <end position="369"/>
    </location>
</feature>
<feature type="transmembrane region" description="Helical" evidence="6">
    <location>
        <begin position="190"/>
        <end position="209"/>
    </location>
</feature>
<dbReference type="PANTHER" id="PTHR33406:SF13">
    <property type="entry name" value="MEMBRANE PROTEIN YDFJ"/>
    <property type="match status" value="1"/>
</dbReference>
<feature type="transmembrane region" description="Helical" evidence="6">
    <location>
        <begin position="215"/>
        <end position="239"/>
    </location>
</feature>
<feature type="transmembrane region" description="Helical" evidence="6">
    <location>
        <begin position="558"/>
        <end position="581"/>
    </location>
</feature>
<dbReference type="InterPro" id="IPR050545">
    <property type="entry name" value="Mycobact_MmpL"/>
</dbReference>
<evidence type="ECO:0000313" key="8">
    <source>
        <dbReference type="EMBL" id="MCY1145191.1"/>
    </source>
</evidence>
<dbReference type="EMBL" id="JAPNTZ010000024">
    <property type="protein sequence ID" value="MCY1145191.1"/>
    <property type="molecule type" value="Genomic_DNA"/>
</dbReference>
<gene>
    <name evidence="8" type="ORF">OWR29_44930</name>
</gene>
<feature type="transmembrane region" description="Helical" evidence="6">
    <location>
        <begin position="519"/>
        <end position="538"/>
    </location>
</feature>
<keyword evidence="5 6" id="KW-0472">Membrane</keyword>
<evidence type="ECO:0000256" key="1">
    <source>
        <dbReference type="ARBA" id="ARBA00004651"/>
    </source>
</evidence>
<protein>
    <submittedName>
        <fullName evidence="8">MMPL family transporter</fullName>
    </submittedName>
</protein>
<feature type="transmembrane region" description="Helical" evidence="6">
    <location>
        <begin position="267"/>
        <end position="288"/>
    </location>
</feature>
<keyword evidence="9" id="KW-1185">Reference proteome</keyword>
<dbReference type="Pfam" id="PF03176">
    <property type="entry name" value="MMPL"/>
    <property type="match status" value="2"/>
</dbReference>
<dbReference type="PROSITE" id="PS50156">
    <property type="entry name" value="SSD"/>
    <property type="match status" value="1"/>
</dbReference>
<evidence type="ECO:0000256" key="3">
    <source>
        <dbReference type="ARBA" id="ARBA00022692"/>
    </source>
</evidence>
<keyword evidence="3 6" id="KW-0812">Transmembrane</keyword>
<feature type="transmembrane region" description="Helical" evidence="6">
    <location>
        <begin position="164"/>
        <end position="183"/>
    </location>
</feature>
<evidence type="ECO:0000256" key="2">
    <source>
        <dbReference type="ARBA" id="ARBA00022475"/>
    </source>
</evidence>
<evidence type="ECO:0000256" key="4">
    <source>
        <dbReference type="ARBA" id="ARBA00022989"/>
    </source>
</evidence>
<name>A0ABT4BFA2_9ACTN</name>
<accession>A0ABT4BFA2</accession>
<dbReference type="Gene3D" id="1.20.1640.10">
    <property type="entry name" value="Multidrug efflux transporter AcrB transmembrane domain"/>
    <property type="match status" value="2"/>
</dbReference>